<name>A0A5B8MGZ0_9CHLO</name>
<feature type="compositionally biased region" description="Polar residues" evidence="2">
    <location>
        <begin position="42"/>
        <end position="57"/>
    </location>
</feature>
<dbReference type="PROSITE" id="PS50858">
    <property type="entry name" value="BSD"/>
    <property type="match status" value="1"/>
</dbReference>
<sequence>MQSFFSSVSALAKEATEAATQAAAQAKTHAAKTQEEFRRVVNSATTSAENEGSTSGNEVPKADVDSSGETKATGLDSLSTLFSRAKDVAKDMANNAKATAEEAQGQLRELTANSAALLSAKMGGPPSEEQSQKSEMERYRVTEEMVSFVKGLTSDMFLAKSQEWPKEDNESWKLTPWQENHVLQILKVSKELRDCRYLLTPKKMSEQRFWEIYFALSQKLLFEGGGGKDNTGRTGGEEERADPLRGATEKVSGMSLGEEAPSESKVEDPGADGEGSEGEVADDLSDDLEAYLESVLANKDMSDEEGDGVNDDDDDDENLDDYINELEEDLGSISDDSQIVKVDEKDVEDAT</sequence>
<reference evidence="4 5" key="1">
    <citation type="submission" date="2018-07" db="EMBL/GenBank/DDBJ databases">
        <title>The complete nuclear genome of the prasinophyte Chloropicon primus (CCMP1205).</title>
        <authorList>
            <person name="Pombert J.-F."/>
            <person name="Otis C."/>
            <person name="Turmel M."/>
            <person name="Lemieux C."/>
        </authorList>
    </citation>
    <scope>NUCLEOTIDE SEQUENCE [LARGE SCALE GENOMIC DNA]</scope>
    <source>
        <strain evidence="4 5">CCMP1205</strain>
    </source>
</reference>
<feature type="coiled-coil region" evidence="1">
    <location>
        <begin position="86"/>
        <end position="120"/>
    </location>
</feature>
<dbReference type="AlphaFoldDB" id="A0A5B8MGZ0"/>
<organism evidence="4 5">
    <name type="scientific">Chloropicon primus</name>
    <dbReference type="NCBI Taxonomy" id="1764295"/>
    <lineage>
        <taxon>Eukaryota</taxon>
        <taxon>Viridiplantae</taxon>
        <taxon>Chlorophyta</taxon>
        <taxon>Chloropicophyceae</taxon>
        <taxon>Chloropicales</taxon>
        <taxon>Chloropicaceae</taxon>
        <taxon>Chloropicon</taxon>
    </lineage>
</organism>
<feature type="compositionally biased region" description="Acidic residues" evidence="2">
    <location>
        <begin position="269"/>
        <end position="290"/>
    </location>
</feature>
<protein>
    <recommendedName>
        <fullName evidence="3">BSD domain-containing protein</fullName>
    </recommendedName>
</protein>
<feature type="domain" description="BSD" evidence="3">
    <location>
        <begin position="178"/>
        <end position="221"/>
    </location>
</feature>
<accession>A0A5B8MGZ0</accession>
<dbReference type="InterPro" id="IPR035925">
    <property type="entry name" value="BSD_dom_sf"/>
</dbReference>
<evidence type="ECO:0000313" key="5">
    <source>
        <dbReference type="Proteomes" id="UP000316726"/>
    </source>
</evidence>
<dbReference type="Gene3D" id="1.10.3970.10">
    <property type="entry name" value="BSD domain"/>
    <property type="match status" value="1"/>
</dbReference>
<dbReference type="PANTHER" id="PTHR31923:SF1">
    <property type="entry name" value="BSD DOMAIN-CONTAINING PROTEIN"/>
    <property type="match status" value="1"/>
</dbReference>
<feature type="compositionally biased region" description="Acidic residues" evidence="2">
    <location>
        <begin position="302"/>
        <end position="330"/>
    </location>
</feature>
<dbReference type="EMBL" id="CP031035">
    <property type="protein sequence ID" value="QDZ18620.1"/>
    <property type="molecule type" value="Genomic_DNA"/>
</dbReference>
<dbReference type="OrthoDB" id="47923at2759"/>
<dbReference type="Proteomes" id="UP000316726">
    <property type="component" value="Chromosome 2"/>
</dbReference>
<proteinExistence type="predicted"/>
<dbReference type="InterPro" id="IPR005607">
    <property type="entry name" value="BSD_dom"/>
</dbReference>
<evidence type="ECO:0000259" key="3">
    <source>
        <dbReference type="PROSITE" id="PS50858"/>
    </source>
</evidence>
<dbReference type="PANTHER" id="PTHR31923">
    <property type="entry name" value="BSD DOMAIN-CONTAINING PROTEIN"/>
    <property type="match status" value="1"/>
</dbReference>
<dbReference type="SMART" id="SM00751">
    <property type="entry name" value="BSD"/>
    <property type="match status" value="1"/>
</dbReference>
<dbReference type="Pfam" id="PF03909">
    <property type="entry name" value="BSD"/>
    <property type="match status" value="1"/>
</dbReference>
<evidence type="ECO:0000256" key="1">
    <source>
        <dbReference type="SAM" id="Coils"/>
    </source>
</evidence>
<keyword evidence="1" id="KW-0175">Coiled coil</keyword>
<feature type="region of interest" description="Disordered" evidence="2">
    <location>
        <begin position="15"/>
        <end position="74"/>
    </location>
</feature>
<feature type="compositionally biased region" description="Low complexity" evidence="2">
    <location>
        <begin position="17"/>
        <end position="28"/>
    </location>
</feature>
<gene>
    <name evidence="4" type="ORF">A3770_02p11380</name>
</gene>
<keyword evidence="5" id="KW-1185">Reference proteome</keyword>
<evidence type="ECO:0000256" key="2">
    <source>
        <dbReference type="SAM" id="MobiDB-lite"/>
    </source>
</evidence>
<evidence type="ECO:0000313" key="4">
    <source>
        <dbReference type="EMBL" id="QDZ18620.1"/>
    </source>
</evidence>
<dbReference type="SUPFAM" id="SSF140383">
    <property type="entry name" value="BSD domain-like"/>
    <property type="match status" value="1"/>
</dbReference>
<feature type="region of interest" description="Disordered" evidence="2">
    <location>
        <begin position="224"/>
        <end position="351"/>
    </location>
</feature>